<dbReference type="PANTHER" id="PTHR31057:SF0">
    <property type="entry name" value="E3 UFM1-PROTEIN LIGASE 1"/>
    <property type="match status" value="1"/>
</dbReference>
<gene>
    <name evidence="6" type="ORF">TELCIR_19741</name>
</gene>
<proteinExistence type="predicted"/>
<feature type="region of interest" description="Disordered" evidence="4">
    <location>
        <begin position="153"/>
        <end position="195"/>
    </location>
</feature>
<evidence type="ECO:0000259" key="5">
    <source>
        <dbReference type="Pfam" id="PF09743"/>
    </source>
</evidence>
<dbReference type="EMBL" id="KZ359757">
    <property type="protein sequence ID" value="PIO58814.1"/>
    <property type="molecule type" value="Genomic_DNA"/>
</dbReference>
<dbReference type="Proteomes" id="UP000230423">
    <property type="component" value="Unassembled WGS sequence"/>
</dbReference>
<dbReference type="OrthoDB" id="10258297at2759"/>
<accession>A0A2G9TLE0</accession>
<evidence type="ECO:0000313" key="6">
    <source>
        <dbReference type="EMBL" id="PIO58814.1"/>
    </source>
</evidence>
<dbReference type="GO" id="GO:0061666">
    <property type="term" value="F:UFM1 ligase activity"/>
    <property type="evidence" value="ECO:0007669"/>
    <property type="project" value="InterPro"/>
</dbReference>
<protein>
    <recommendedName>
        <fullName evidence="2">E3 UFM1-protein ligase 1 homolog</fullName>
    </recommendedName>
    <alternativeName>
        <fullName evidence="3">E3 UFM1-protein transferase 1 homolog</fullName>
    </alternativeName>
</protein>
<reference evidence="6 7" key="1">
    <citation type="submission" date="2015-09" db="EMBL/GenBank/DDBJ databases">
        <title>Draft genome of the parasitic nematode Teladorsagia circumcincta isolate WARC Sus (inbred).</title>
        <authorList>
            <person name="Mitreva M."/>
        </authorList>
    </citation>
    <scope>NUCLEOTIDE SEQUENCE [LARGE SCALE GENOMIC DNA]</scope>
    <source>
        <strain evidence="6 7">S</strain>
    </source>
</reference>
<dbReference type="Pfam" id="PF09743">
    <property type="entry name" value="E3_UFM1_ligase"/>
    <property type="match status" value="1"/>
</dbReference>
<name>A0A2G9TLE0_TELCI</name>
<dbReference type="InterPro" id="IPR018611">
    <property type="entry name" value="Ufl1"/>
</dbReference>
<dbReference type="GO" id="GO:0034976">
    <property type="term" value="P:response to endoplasmic reticulum stress"/>
    <property type="evidence" value="ECO:0007669"/>
    <property type="project" value="TreeGrafter"/>
</dbReference>
<sequence>MAATWADIQRLVSDLQRVQLSQSSKKLSEANCVEVVSKLIQRSLIDVVFTRDGHSYITQKHLATEVRNECVALGGRAPLTDIATSLNVDLEHVERVAHKLASENTEFKISGGELFAEEYVTNLQNGLRTLLIENGYQTLSSLCKHWNLSQADDDWGDSKKGGGKKKGGRGGGGGKGAKSAGATRDEPPATVIGVSSETLQEWVSATEAVPEEIIEDVVERIGPQISGR</sequence>
<evidence type="ECO:0000313" key="7">
    <source>
        <dbReference type="Proteomes" id="UP000230423"/>
    </source>
</evidence>
<dbReference type="GO" id="GO:1990592">
    <property type="term" value="P:protein K69-linked ufmylation"/>
    <property type="evidence" value="ECO:0007669"/>
    <property type="project" value="TreeGrafter"/>
</dbReference>
<dbReference type="GO" id="GO:0005789">
    <property type="term" value="C:endoplasmic reticulum membrane"/>
    <property type="evidence" value="ECO:0007669"/>
    <property type="project" value="TreeGrafter"/>
</dbReference>
<comment type="function">
    <text evidence="1">E3 UFM1-protein ligase that mediates ufmylation of target proteins.</text>
</comment>
<evidence type="ECO:0000256" key="2">
    <source>
        <dbReference type="ARBA" id="ARBA00014160"/>
    </source>
</evidence>
<dbReference type="PANTHER" id="PTHR31057">
    <property type="entry name" value="E3 UFM1-PROTEIN LIGASE 1"/>
    <property type="match status" value="1"/>
</dbReference>
<keyword evidence="7" id="KW-1185">Reference proteome</keyword>
<dbReference type="AlphaFoldDB" id="A0A2G9TLE0"/>
<evidence type="ECO:0000256" key="1">
    <source>
        <dbReference type="ARBA" id="ARBA00003950"/>
    </source>
</evidence>
<feature type="domain" description="E3 UFM1-protein ligase 1-like N-terminal" evidence="5">
    <location>
        <begin position="7"/>
        <end position="149"/>
    </location>
</feature>
<organism evidence="6 7">
    <name type="scientific">Teladorsagia circumcincta</name>
    <name type="common">Brown stomach worm</name>
    <name type="synonym">Ostertagia circumcincta</name>
    <dbReference type="NCBI Taxonomy" id="45464"/>
    <lineage>
        <taxon>Eukaryota</taxon>
        <taxon>Metazoa</taxon>
        <taxon>Ecdysozoa</taxon>
        <taxon>Nematoda</taxon>
        <taxon>Chromadorea</taxon>
        <taxon>Rhabditida</taxon>
        <taxon>Rhabditina</taxon>
        <taxon>Rhabditomorpha</taxon>
        <taxon>Strongyloidea</taxon>
        <taxon>Trichostrongylidae</taxon>
        <taxon>Teladorsagia</taxon>
    </lineage>
</organism>
<dbReference type="GO" id="GO:0032434">
    <property type="term" value="P:regulation of proteasomal ubiquitin-dependent protein catabolic process"/>
    <property type="evidence" value="ECO:0007669"/>
    <property type="project" value="TreeGrafter"/>
</dbReference>
<evidence type="ECO:0000256" key="4">
    <source>
        <dbReference type="SAM" id="MobiDB-lite"/>
    </source>
</evidence>
<dbReference type="InterPro" id="IPR056579">
    <property type="entry name" value="Ufl1_N"/>
</dbReference>
<evidence type="ECO:0000256" key="3">
    <source>
        <dbReference type="ARBA" id="ARBA00030452"/>
    </source>
</evidence>